<name>A0ABD2MC46_9BILA</name>
<organism evidence="3 4">
    <name type="scientific">Heterodera trifolii</name>
    <dbReference type="NCBI Taxonomy" id="157864"/>
    <lineage>
        <taxon>Eukaryota</taxon>
        <taxon>Metazoa</taxon>
        <taxon>Ecdysozoa</taxon>
        <taxon>Nematoda</taxon>
        <taxon>Chromadorea</taxon>
        <taxon>Rhabditida</taxon>
        <taxon>Tylenchina</taxon>
        <taxon>Tylenchomorpha</taxon>
        <taxon>Tylenchoidea</taxon>
        <taxon>Heteroderidae</taxon>
        <taxon>Heteroderinae</taxon>
        <taxon>Heterodera</taxon>
    </lineage>
</organism>
<evidence type="ECO:0000313" key="4">
    <source>
        <dbReference type="Proteomes" id="UP001620626"/>
    </source>
</evidence>
<feature type="region of interest" description="Disordered" evidence="1">
    <location>
        <begin position="396"/>
        <end position="441"/>
    </location>
</feature>
<dbReference type="PANTHER" id="PTHR21386">
    <property type="entry name" value="INSCUTEABLE"/>
    <property type="match status" value="1"/>
</dbReference>
<proteinExistence type="predicted"/>
<dbReference type="InterPro" id="IPR011989">
    <property type="entry name" value="ARM-like"/>
</dbReference>
<evidence type="ECO:0000259" key="2">
    <source>
        <dbReference type="Pfam" id="PF19427"/>
    </source>
</evidence>
<feature type="domain" description="Protein inscuteable homologue C-terminal" evidence="2">
    <location>
        <begin position="968"/>
        <end position="1163"/>
    </location>
</feature>
<accession>A0ABD2MC46</accession>
<feature type="region of interest" description="Disordered" evidence="1">
    <location>
        <begin position="234"/>
        <end position="291"/>
    </location>
</feature>
<dbReference type="Proteomes" id="UP001620626">
    <property type="component" value="Unassembled WGS sequence"/>
</dbReference>
<feature type="compositionally biased region" description="Low complexity" evidence="1">
    <location>
        <begin position="237"/>
        <end position="248"/>
    </location>
</feature>
<feature type="compositionally biased region" description="Basic and acidic residues" evidence="1">
    <location>
        <begin position="8"/>
        <end position="20"/>
    </location>
</feature>
<feature type="region of interest" description="Disordered" evidence="1">
    <location>
        <begin position="596"/>
        <end position="618"/>
    </location>
</feature>
<dbReference type="SUPFAM" id="SSF48371">
    <property type="entry name" value="ARM repeat"/>
    <property type="match status" value="1"/>
</dbReference>
<feature type="compositionally biased region" description="Low complexity" evidence="1">
    <location>
        <begin position="119"/>
        <end position="133"/>
    </location>
</feature>
<comment type="caution">
    <text evidence="3">The sequence shown here is derived from an EMBL/GenBank/DDBJ whole genome shotgun (WGS) entry which is preliminary data.</text>
</comment>
<feature type="region of interest" description="Disordered" evidence="1">
    <location>
        <begin position="675"/>
        <end position="694"/>
    </location>
</feature>
<dbReference type="EMBL" id="JBICBT010000057">
    <property type="protein sequence ID" value="KAL3124888.1"/>
    <property type="molecule type" value="Genomic_DNA"/>
</dbReference>
<dbReference type="InterPro" id="IPR045789">
    <property type="entry name" value="Insc_C"/>
</dbReference>
<feature type="compositionally biased region" description="Polar residues" evidence="1">
    <location>
        <begin position="100"/>
        <end position="109"/>
    </location>
</feature>
<dbReference type="Pfam" id="PF19427">
    <property type="entry name" value="Insc_C"/>
    <property type="match status" value="1"/>
</dbReference>
<gene>
    <name evidence="3" type="ORF">niasHT_002661</name>
</gene>
<feature type="region of interest" description="Disordered" evidence="1">
    <location>
        <begin position="1"/>
        <end position="211"/>
    </location>
</feature>
<dbReference type="PANTHER" id="PTHR21386:SF0">
    <property type="entry name" value="PROTEIN INSCUTEABLE HOMOLOG"/>
    <property type="match status" value="1"/>
</dbReference>
<reference evidence="3 4" key="1">
    <citation type="submission" date="2024-10" db="EMBL/GenBank/DDBJ databases">
        <authorList>
            <person name="Kim D."/>
        </authorList>
    </citation>
    <scope>NUCLEOTIDE SEQUENCE [LARGE SCALE GENOMIC DNA]</scope>
    <source>
        <strain evidence="3">BH-2024</strain>
    </source>
</reference>
<feature type="compositionally biased region" description="Basic and acidic residues" evidence="1">
    <location>
        <begin position="40"/>
        <end position="96"/>
    </location>
</feature>
<dbReference type="InterPro" id="IPR016024">
    <property type="entry name" value="ARM-type_fold"/>
</dbReference>
<dbReference type="AlphaFoldDB" id="A0ABD2MC46"/>
<feature type="compositionally biased region" description="Basic and acidic residues" evidence="1">
    <location>
        <begin position="419"/>
        <end position="431"/>
    </location>
</feature>
<sequence>MANIVPHDGVDEEYHRETGENSRPNYTAVLTIGPNETNEEDKMTTNDTDKRMTDETEENKMTINDTDKRTKNDLDKETTDVSDKKTTDDMDEDKMATTKNGRNGTSTIFVGTMEVNEQSSSSSSSSDSSSSSSNCQKMDAHPAMDEKEEEDEDELPSPASSNERRDDDNGIFCSSTTMKNNNEASPPTSSSSLVTDRKNISIPSSASSSSALALVDDDERKMGAQLVVPEVLVKAASSSSSSSSSSPSAEEFDEERKSKNHFLLQMPSGTGEEKQQQQKTSAAAATSSGKAMMKKMKQHAAKALATINRQSDESSLDPKVGQWLQGLKWRAELETMSVLYAKSVPPPTTAAAAPPNMPKHGPTAAVQRVALRDRPISMSKSDVSDRHSLLAFAKSHHSAITNPPTAAGCTSPPKMRRKLQQDKSKHSDQLRSHHRSTVCLSSSGVSPSLVMNRQSIVIVPASADGGTDGDEMNPFNKSGATDCGTNGCGTLTKFAQSLPNDASLGERLMAQRRPITTTDGWRLSTTAPAHKPDRRVPSLTTMDYAELPLCDPTAAASSSSSVYQPRIKYRRNRKGGGGSSASVYACGSTDGGFTMPTTQRHKSPFRHNITDDSPPLRSGGALAVRPIAFRHSIRVNELDESSDLMRMENRTFSMPPSMSMSLFCTSSSTNKFNCGGAEDESPYEEGTGSLDSGQCSGSSPQFFNNCTSANASALVPSSSSYATHQPALLLQRQHHHHYHNNNWFNNNHHHHQRRCSTSSEAGTTASSSVEMPAATKFGSNIIEQRHGSNSSSSTTKMPSYARTANCIAQVLRLSSIIFANLGTVSSECRRFNGTKKLLSNTKAYIRLLSECPCAAQMPQSEMELVRRAMQDAEGELLKYDNVQPNDYLAVCVRRMLEQTLLVFIRLISHYLAECTNHDQLLLIALEQFVHLLLFGDELCLEAIRHKAMDNLLALALVPLTGSDTLKLLLRTMSVLCGTAKGCIQLLSIGGLDLVLRVLRDSTHADCSIEAAGCLAQLCSPSHCFLRLSPHSLHALVPRLLKLVDHASAPEALLLCLAALANLCAQCAAPATELLYTHNAVLRLVKAAGREHSVGNLFVQEELVTIFTRMANRGFERALVAQGAIPVLCRLLQLEAGFECQSQRQSDFQRRVSYKAAVCLGILASTGSGLKALYEQEVHKVLSKILRSASGTVPSSSQNHGIMPAAANAPPIQLICSSISQRLQHTYQLETAV</sequence>
<feature type="compositionally biased region" description="Polar residues" evidence="1">
    <location>
        <begin position="172"/>
        <end position="194"/>
    </location>
</feature>
<evidence type="ECO:0000313" key="3">
    <source>
        <dbReference type="EMBL" id="KAL3124888.1"/>
    </source>
</evidence>
<keyword evidence="4" id="KW-1185">Reference proteome</keyword>
<dbReference type="Gene3D" id="1.25.10.10">
    <property type="entry name" value="Leucine-rich Repeat Variant"/>
    <property type="match status" value="1"/>
</dbReference>
<evidence type="ECO:0000256" key="1">
    <source>
        <dbReference type="SAM" id="MobiDB-lite"/>
    </source>
</evidence>
<dbReference type="InterPro" id="IPR039921">
    <property type="entry name" value="Inscuteable"/>
</dbReference>
<feature type="compositionally biased region" description="Acidic residues" evidence="1">
    <location>
        <begin position="146"/>
        <end position="155"/>
    </location>
</feature>
<feature type="compositionally biased region" description="Low complexity" evidence="1">
    <location>
        <begin position="277"/>
        <end position="291"/>
    </location>
</feature>
<protein>
    <recommendedName>
        <fullName evidence="2">Protein inscuteable homologue C-terminal domain-containing protein</fullName>
    </recommendedName>
</protein>